<accession>A0AAN8WSE9</accession>
<dbReference type="GO" id="GO:0044027">
    <property type="term" value="P:negative regulation of gene expression via chromosomal CpG island methylation"/>
    <property type="evidence" value="ECO:0007669"/>
    <property type="project" value="TreeGrafter"/>
</dbReference>
<dbReference type="GO" id="GO:0016567">
    <property type="term" value="P:protein ubiquitination"/>
    <property type="evidence" value="ECO:0007669"/>
    <property type="project" value="TreeGrafter"/>
</dbReference>
<feature type="domain" description="RING-type" evidence="6">
    <location>
        <begin position="140"/>
        <end position="179"/>
    </location>
</feature>
<dbReference type="SMART" id="SM00184">
    <property type="entry name" value="RING"/>
    <property type="match status" value="1"/>
</dbReference>
<keyword evidence="1" id="KW-0479">Metal-binding</keyword>
<reference evidence="7 8" key="1">
    <citation type="submission" date="2023-11" db="EMBL/GenBank/DDBJ databases">
        <title>Halocaridina rubra genome assembly.</title>
        <authorList>
            <person name="Smith C."/>
        </authorList>
    </citation>
    <scope>NUCLEOTIDE SEQUENCE [LARGE SCALE GENOMIC DNA]</scope>
    <source>
        <strain evidence="7">EP-1</strain>
        <tissue evidence="7">Whole</tissue>
    </source>
</reference>
<dbReference type="PROSITE" id="PS00518">
    <property type="entry name" value="ZF_RING_1"/>
    <property type="match status" value="1"/>
</dbReference>
<dbReference type="InterPro" id="IPR017907">
    <property type="entry name" value="Znf_RING_CS"/>
</dbReference>
<keyword evidence="8" id="KW-1185">Reference proteome</keyword>
<organism evidence="7 8">
    <name type="scientific">Halocaridina rubra</name>
    <name type="common">Hawaiian red shrimp</name>
    <dbReference type="NCBI Taxonomy" id="373956"/>
    <lineage>
        <taxon>Eukaryota</taxon>
        <taxon>Metazoa</taxon>
        <taxon>Ecdysozoa</taxon>
        <taxon>Arthropoda</taxon>
        <taxon>Crustacea</taxon>
        <taxon>Multicrustacea</taxon>
        <taxon>Malacostraca</taxon>
        <taxon>Eumalacostraca</taxon>
        <taxon>Eucarida</taxon>
        <taxon>Decapoda</taxon>
        <taxon>Pleocyemata</taxon>
        <taxon>Caridea</taxon>
        <taxon>Atyoidea</taxon>
        <taxon>Atyidae</taxon>
        <taxon>Halocaridina</taxon>
    </lineage>
</organism>
<dbReference type="PANTHER" id="PTHR14140">
    <property type="entry name" value="E3 UBIQUITIN-PROTEIN LIGASE UHRF-RELATED"/>
    <property type="match status" value="1"/>
</dbReference>
<dbReference type="FunFam" id="3.30.40.10:FF:000066">
    <property type="entry name" value="E3 ubiquitin-protein ligase UHRF2 isoform X1"/>
    <property type="match status" value="1"/>
</dbReference>
<protein>
    <submittedName>
        <fullName evidence="7">E3 ubiquitin-protein ligase uhrf1</fullName>
        <ecNumber evidence="7">2.3.2.27</ecNumber>
    </submittedName>
</protein>
<dbReference type="InterPro" id="IPR013083">
    <property type="entry name" value="Znf_RING/FYVE/PHD"/>
</dbReference>
<dbReference type="Proteomes" id="UP001381693">
    <property type="component" value="Unassembled WGS sequence"/>
</dbReference>
<keyword evidence="7" id="KW-0012">Acyltransferase</keyword>
<feature type="compositionally biased region" description="Basic residues" evidence="5">
    <location>
        <begin position="68"/>
        <end position="77"/>
    </location>
</feature>
<dbReference type="GO" id="GO:0061630">
    <property type="term" value="F:ubiquitin protein ligase activity"/>
    <property type="evidence" value="ECO:0007669"/>
    <property type="project" value="UniProtKB-EC"/>
</dbReference>
<dbReference type="GO" id="GO:0008270">
    <property type="term" value="F:zinc ion binding"/>
    <property type="evidence" value="ECO:0007669"/>
    <property type="project" value="UniProtKB-KW"/>
</dbReference>
<dbReference type="PROSITE" id="PS50089">
    <property type="entry name" value="ZF_RING_2"/>
    <property type="match status" value="1"/>
</dbReference>
<dbReference type="SUPFAM" id="SSF57850">
    <property type="entry name" value="RING/U-box"/>
    <property type="match status" value="1"/>
</dbReference>
<evidence type="ECO:0000259" key="6">
    <source>
        <dbReference type="PROSITE" id="PS50089"/>
    </source>
</evidence>
<keyword evidence="7" id="KW-0808">Transferase</keyword>
<dbReference type="PANTHER" id="PTHR14140:SF45">
    <property type="entry name" value="RING-TYPE E3 UBIQUITIN TRANSFERASE"/>
    <property type="match status" value="1"/>
</dbReference>
<evidence type="ECO:0000313" key="7">
    <source>
        <dbReference type="EMBL" id="KAK7066599.1"/>
    </source>
</evidence>
<evidence type="ECO:0000256" key="4">
    <source>
        <dbReference type="PROSITE-ProRule" id="PRU00175"/>
    </source>
</evidence>
<comment type="caution">
    <text evidence="7">The sequence shown here is derived from an EMBL/GenBank/DDBJ whole genome shotgun (WGS) entry which is preliminary data.</text>
</comment>
<dbReference type="EC" id="2.3.2.27" evidence="7"/>
<keyword evidence="3" id="KW-0862">Zinc</keyword>
<evidence type="ECO:0000313" key="8">
    <source>
        <dbReference type="Proteomes" id="UP001381693"/>
    </source>
</evidence>
<dbReference type="EMBL" id="JAXCGZ010019110">
    <property type="protein sequence ID" value="KAK7066599.1"/>
    <property type="molecule type" value="Genomic_DNA"/>
</dbReference>
<sequence>MQYYTVSHVSALDPVSSVSASWNIGHASLVPLLFAQYPVGYHDALKEKELAKQKASESNGSDDEGKPMKGKTAKRKKSEVDSEENNNTKKRKLVTFKLAPDLQKLISNDSINSNLWNECKKQQPNGRAQFLNTVEERFLCICCQELVFKPVTTECKHNICLPCLQRSFKAEVYTCPACRFDLGKGYKMEVNETLRKCLVMLLPGYDAGR</sequence>
<dbReference type="InterPro" id="IPR045134">
    <property type="entry name" value="UHRF1/2-like"/>
</dbReference>
<dbReference type="InterPro" id="IPR001841">
    <property type="entry name" value="Znf_RING"/>
</dbReference>
<evidence type="ECO:0000256" key="2">
    <source>
        <dbReference type="ARBA" id="ARBA00022771"/>
    </source>
</evidence>
<evidence type="ECO:0000256" key="1">
    <source>
        <dbReference type="ARBA" id="ARBA00022723"/>
    </source>
</evidence>
<dbReference type="Gene3D" id="3.30.40.10">
    <property type="entry name" value="Zinc/RING finger domain, C3HC4 (zinc finger)"/>
    <property type="match status" value="1"/>
</dbReference>
<evidence type="ECO:0000256" key="3">
    <source>
        <dbReference type="ARBA" id="ARBA00022833"/>
    </source>
</evidence>
<gene>
    <name evidence="7" type="primary">UHRF1</name>
    <name evidence="7" type="ORF">SK128_008599</name>
</gene>
<dbReference type="AlphaFoldDB" id="A0AAN8WSE9"/>
<proteinExistence type="predicted"/>
<name>A0AAN8WSE9_HALRR</name>
<feature type="region of interest" description="Disordered" evidence="5">
    <location>
        <begin position="50"/>
        <end position="87"/>
    </location>
</feature>
<keyword evidence="2 4" id="KW-0863">Zinc-finger</keyword>
<evidence type="ECO:0000256" key="5">
    <source>
        <dbReference type="SAM" id="MobiDB-lite"/>
    </source>
</evidence>